<comment type="caution">
    <text evidence="4">The sequence shown here is derived from an EMBL/GenBank/DDBJ whole genome shotgun (WGS) entry which is preliminary data.</text>
</comment>
<evidence type="ECO:0000259" key="3">
    <source>
        <dbReference type="PROSITE" id="PS50164"/>
    </source>
</evidence>
<dbReference type="GO" id="GO:0003887">
    <property type="term" value="F:DNA-directed DNA polymerase activity"/>
    <property type="evidence" value="ECO:0007669"/>
    <property type="project" value="InterPro"/>
</dbReference>
<dbReference type="CDD" id="cd06127">
    <property type="entry name" value="DEDDh"/>
    <property type="match status" value="1"/>
</dbReference>
<dbReference type="PANTHER" id="PTHR30231:SF37">
    <property type="entry name" value="EXODEOXYRIBONUCLEASE 10"/>
    <property type="match status" value="1"/>
</dbReference>
<dbReference type="InterPro" id="IPR012337">
    <property type="entry name" value="RNaseH-like_sf"/>
</dbReference>
<dbReference type="InterPro" id="IPR047296">
    <property type="entry name" value="GIY-YIG_UvrC_Cho"/>
</dbReference>
<evidence type="ECO:0000256" key="1">
    <source>
        <dbReference type="ARBA" id="ARBA00025483"/>
    </source>
</evidence>
<dbReference type="NCBIfam" id="TIGR00573">
    <property type="entry name" value="dnaq"/>
    <property type="match status" value="1"/>
</dbReference>
<dbReference type="SMART" id="SM00465">
    <property type="entry name" value="GIYc"/>
    <property type="match status" value="1"/>
</dbReference>
<name>A0A4Q0M941_9SPHI</name>
<dbReference type="SMART" id="SM00479">
    <property type="entry name" value="EXOIII"/>
    <property type="match status" value="1"/>
</dbReference>
<sequence>MYAIVDIETTGGHASANGITDIAILLHDGEKVVHQYETLINPGVSIPAYISALTGISDEMVKNAPSFREVAADIYDLIGDKVFVAHNVNFDYSFLKYHLSLAGFNLQCKKLCTVRLGRKIFPGFSSYSLGKLCSRLNIVLENRHRAGGDALATAKLFSMLLEKDEAGQILQLLGRNSAEQRLPPYLQKEDIDKLPFSPGVYYFKNQKGDVIYVGKAINLRKRVLSHFAGNNPGRQRQEFLKNIHSVSFTECGTELMAFILEAVEIKRIWPSNNRAMKRFEQSFGIYLYEDQRGYLRLIIDKNKKGSSPLFSFNSLLEGRNALISLMKKFELCPKLCFIQRNNECCNGVLSNYCRGACNGDESTAEYNARVRRAVEDLKAALPSFMLLDKGRTVEEQSIILMEQGNVYGMGYVPRNYTISDVNSVKALLHPHPSNDYIRNMVLNHASRFPEKVRL</sequence>
<evidence type="ECO:0000313" key="4">
    <source>
        <dbReference type="EMBL" id="RXF69701.1"/>
    </source>
</evidence>
<dbReference type="GO" id="GO:0006289">
    <property type="term" value="P:nucleotide-excision repair"/>
    <property type="evidence" value="ECO:0007669"/>
    <property type="project" value="InterPro"/>
</dbReference>
<dbReference type="GO" id="GO:0003677">
    <property type="term" value="F:DNA binding"/>
    <property type="evidence" value="ECO:0007669"/>
    <property type="project" value="InterPro"/>
</dbReference>
<protein>
    <submittedName>
        <fullName evidence="4">DNA polymerase III subunit epsilon</fullName>
    </submittedName>
</protein>
<accession>A0A4Q0M941</accession>
<comment type="subunit">
    <text evidence="2">DNA polymerase III contains a core (composed of alpha, epsilon and theta chains) that associates with a tau subunit. This core dimerizes to form the POLIII' complex. PolIII' associates with the gamma complex (composed of gamma, delta, delta', psi and chi chains) and with the beta chain to form the complete DNA polymerase III complex.</text>
</comment>
<feature type="domain" description="GIY-YIG" evidence="3">
    <location>
        <begin position="196"/>
        <end position="274"/>
    </location>
</feature>
<dbReference type="AlphaFoldDB" id="A0A4Q0M941"/>
<dbReference type="Pfam" id="PF01541">
    <property type="entry name" value="GIY-YIG"/>
    <property type="match status" value="1"/>
</dbReference>
<organism evidence="4 5">
    <name type="scientific">Arcticibacter tournemirensis</name>
    <dbReference type="NCBI Taxonomy" id="699437"/>
    <lineage>
        <taxon>Bacteria</taxon>
        <taxon>Pseudomonadati</taxon>
        <taxon>Bacteroidota</taxon>
        <taxon>Sphingobacteriia</taxon>
        <taxon>Sphingobacteriales</taxon>
        <taxon>Sphingobacteriaceae</taxon>
        <taxon>Arcticibacter</taxon>
    </lineage>
</organism>
<comment type="function">
    <text evidence="1">DNA polymerase III is a complex, multichain enzyme responsible for most of the replicative synthesis in bacteria. The epsilon subunit contain the editing function and is a proofreading 3'-5' exonuclease.</text>
</comment>
<gene>
    <name evidence="4" type="ORF">EKH83_10620</name>
</gene>
<dbReference type="FunFam" id="3.30.420.10:FF:000045">
    <property type="entry name" value="3'-5' exonuclease DinG"/>
    <property type="match status" value="1"/>
</dbReference>
<dbReference type="Pfam" id="PF00929">
    <property type="entry name" value="RNase_T"/>
    <property type="match status" value="1"/>
</dbReference>
<reference evidence="4 5" key="1">
    <citation type="submission" date="2018-12" db="EMBL/GenBank/DDBJ databases">
        <title>The Draft Genome Sequence of the Soil Bacterium Pedobacter tournemirensis R1.</title>
        <authorList>
            <person name="He J."/>
        </authorList>
    </citation>
    <scope>NUCLEOTIDE SEQUENCE [LARGE SCALE GENOMIC DNA]</scope>
    <source>
        <strain evidence="4 5">R1</strain>
    </source>
</reference>
<dbReference type="PROSITE" id="PS50164">
    <property type="entry name" value="GIY_YIG"/>
    <property type="match status" value="1"/>
</dbReference>
<dbReference type="GO" id="GO:0045004">
    <property type="term" value="P:DNA replication proofreading"/>
    <property type="evidence" value="ECO:0007669"/>
    <property type="project" value="TreeGrafter"/>
</dbReference>
<dbReference type="InterPro" id="IPR035901">
    <property type="entry name" value="GIY-YIG_endonuc_sf"/>
</dbReference>
<dbReference type="CDD" id="cd10434">
    <property type="entry name" value="GIY-YIG_UvrC_Cho"/>
    <property type="match status" value="1"/>
</dbReference>
<proteinExistence type="predicted"/>
<dbReference type="Proteomes" id="UP000290848">
    <property type="component" value="Unassembled WGS sequence"/>
</dbReference>
<dbReference type="SUPFAM" id="SSF53098">
    <property type="entry name" value="Ribonuclease H-like"/>
    <property type="match status" value="1"/>
</dbReference>
<dbReference type="InterPro" id="IPR036397">
    <property type="entry name" value="RNaseH_sf"/>
</dbReference>
<dbReference type="SUPFAM" id="SSF82771">
    <property type="entry name" value="GIY-YIG endonuclease"/>
    <property type="match status" value="1"/>
</dbReference>
<dbReference type="InterPro" id="IPR006054">
    <property type="entry name" value="DnaQ"/>
</dbReference>
<evidence type="ECO:0000313" key="5">
    <source>
        <dbReference type="Proteomes" id="UP000290848"/>
    </source>
</evidence>
<dbReference type="GO" id="GO:0005829">
    <property type="term" value="C:cytosol"/>
    <property type="evidence" value="ECO:0007669"/>
    <property type="project" value="TreeGrafter"/>
</dbReference>
<dbReference type="EMBL" id="RXOC01000006">
    <property type="protein sequence ID" value="RXF69701.1"/>
    <property type="molecule type" value="Genomic_DNA"/>
</dbReference>
<dbReference type="Gene3D" id="3.30.420.10">
    <property type="entry name" value="Ribonuclease H-like superfamily/Ribonuclease H"/>
    <property type="match status" value="1"/>
</dbReference>
<dbReference type="InterPro" id="IPR000305">
    <property type="entry name" value="GIY-YIG_endonuc"/>
</dbReference>
<dbReference type="RefSeq" id="WP_128769401.1">
    <property type="nucleotide sequence ID" value="NZ_RXOC01000006.1"/>
</dbReference>
<dbReference type="GO" id="GO:0008408">
    <property type="term" value="F:3'-5' exonuclease activity"/>
    <property type="evidence" value="ECO:0007669"/>
    <property type="project" value="TreeGrafter"/>
</dbReference>
<evidence type="ECO:0000256" key="2">
    <source>
        <dbReference type="ARBA" id="ARBA00026073"/>
    </source>
</evidence>
<dbReference type="PANTHER" id="PTHR30231">
    <property type="entry name" value="DNA POLYMERASE III SUBUNIT EPSILON"/>
    <property type="match status" value="1"/>
</dbReference>
<dbReference type="Gene3D" id="3.40.1440.10">
    <property type="entry name" value="GIY-YIG endonuclease"/>
    <property type="match status" value="1"/>
</dbReference>
<dbReference type="InterPro" id="IPR013520">
    <property type="entry name" value="Ribonucl_H"/>
</dbReference>